<dbReference type="RefSeq" id="WP_146838500.1">
    <property type="nucleotide sequence ID" value="NZ_BJVQ01000037.1"/>
</dbReference>
<evidence type="ECO:0000313" key="3">
    <source>
        <dbReference type="EMBL" id="GEL47417.1"/>
    </source>
</evidence>
<protein>
    <recommendedName>
        <fullName evidence="2">HNH domain-containing protein</fullName>
    </recommendedName>
</protein>
<feature type="domain" description="HNH" evidence="2">
    <location>
        <begin position="56"/>
        <end position="82"/>
    </location>
</feature>
<dbReference type="Gene3D" id="1.10.30.50">
    <property type="match status" value="1"/>
</dbReference>
<feature type="region of interest" description="Disordered" evidence="1">
    <location>
        <begin position="87"/>
        <end position="109"/>
    </location>
</feature>
<dbReference type="GO" id="GO:0003676">
    <property type="term" value="F:nucleic acid binding"/>
    <property type="evidence" value="ECO:0007669"/>
    <property type="project" value="InterPro"/>
</dbReference>
<comment type="caution">
    <text evidence="3">The sequence shown here is derived from an EMBL/GenBank/DDBJ whole genome shotgun (WGS) entry which is preliminary data.</text>
</comment>
<dbReference type="EMBL" id="JACHDN010000001">
    <property type="protein sequence ID" value="MBB5472499.1"/>
    <property type="molecule type" value="Genomic_DNA"/>
</dbReference>
<name>A0A511FGG4_9CELL</name>
<evidence type="ECO:0000256" key="1">
    <source>
        <dbReference type="SAM" id="MobiDB-lite"/>
    </source>
</evidence>
<dbReference type="OrthoDB" id="4413592at2"/>
<dbReference type="CDD" id="cd00085">
    <property type="entry name" value="HNHc"/>
    <property type="match status" value="1"/>
</dbReference>
<proteinExistence type="predicted"/>
<evidence type="ECO:0000259" key="2">
    <source>
        <dbReference type="Pfam" id="PF01844"/>
    </source>
</evidence>
<organism evidence="3 5">
    <name type="scientific">Cellulomonas hominis</name>
    <dbReference type="NCBI Taxonomy" id="156981"/>
    <lineage>
        <taxon>Bacteria</taxon>
        <taxon>Bacillati</taxon>
        <taxon>Actinomycetota</taxon>
        <taxon>Actinomycetes</taxon>
        <taxon>Micrococcales</taxon>
        <taxon>Cellulomonadaceae</taxon>
        <taxon>Cellulomonas</taxon>
    </lineage>
</organism>
<dbReference type="GO" id="GO:0004519">
    <property type="term" value="F:endonuclease activity"/>
    <property type="evidence" value="ECO:0007669"/>
    <property type="project" value="InterPro"/>
</dbReference>
<accession>A0A511FGG4</accession>
<reference evidence="4 6" key="2">
    <citation type="submission" date="2020-08" db="EMBL/GenBank/DDBJ databases">
        <title>Sequencing the genomes of 1000 actinobacteria strains.</title>
        <authorList>
            <person name="Klenk H.-P."/>
        </authorList>
    </citation>
    <scope>NUCLEOTIDE SEQUENCE [LARGE SCALE GENOMIC DNA]</scope>
    <source>
        <strain evidence="4 6">DSM 9581</strain>
    </source>
</reference>
<dbReference type="Pfam" id="PF01844">
    <property type="entry name" value="HNH"/>
    <property type="match status" value="1"/>
</dbReference>
<gene>
    <name evidence="3" type="ORF">CHO01_25330</name>
    <name evidence="4" type="ORF">HNR08_001235</name>
</gene>
<dbReference type="InterPro" id="IPR002711">
    <property type="entry name" value="HNH"/>
</dbReference>
<evidence type="ECO:0000313" key="4">
    <source>
        <dbReference type="EMBL" id="MBB5472499.1"/>
    </source>
</evidence>
<evidence type="ECO:0000313" key="6">
    <source>
        <dbReference type="Proteomes" id="UP000564629"/>
    </source>
</evidence>
<evidence type="ECO:0000313" key="5">
    <source>
        <dbReference type="Proteomes" id="UP000321723"/>
    </source>
</evidence>
<dbReference type="AlphaFoldDB" id="A0A511FGG4"/>
<dbReference type="Proteomes" id="UP000564629">
    <property type="component" value="Unassembled WGS sequence"/>
</dbReference>
<dbReference type="Proteomes" id="UP000321723">
    <property type="component" value="Unassembled WGS sequence"/>
</dbReference>
<dbReference type="GO" id="GO:0008270">
    <property type="term" value="F:zinc ion binding"/>
    <property type="evidence" value="ECO:0007669"/>
    <property type="project" value="InterPro"/>
</dbReference>
<dbReference type="EMBL" id="BJVQ01000037">
    <property type="protein sequence ID" value="GEL47417.1"/>
    <property type="molecule type" value="Genomic_DNA"/>
</dbReference>
<dbReference type="InterPro" id="IPR003615">
    <property type="entry name" value="HNH_nuc"/>
</dbReference>
<reference evidence="3 5" key="1">
    <citation type="submission" date="2019-07" db="EMBL/GenBank/DDBJ databases">
        <title>Whole genome shotgun sequence of Cellulomonas hominis NBRC 16055.</title>
        <authorList>
            <person name="Hosoyama A."/>
            <person name="Uohara A."/>
            <person name="Ohji S."/>
            <person name="Ichikawa N."/>
        </authorList>
    </citation>
    <scope>NUCLEOTIDE SEQUENCE [LARGE SCALE GENOMIC DNA]</scope>
    <source>
        <strain evidence="3 5">NBRC 16055</strain>
    </source>
</reference>
<keyword evidence="5" id="KW-1185">Reference proteome</keyword>
<sequence length="109" mass="12254">MVASRTGSTAYLRARRIVLTSARRQGLTHCPGYTDEAGVYHPCGVELDYVTPLLDNSAETDHIVEYRHGGTDDPSNLRVLCRWQNRERSRERAPVAVAPPTDFPVSQDW</sequence>